<evidence type="ECO:0000313" key="4">
    <source>
        <dbReference type="Proteomes" id="UP000784294"/>
    </source>
</evidence>
<comment type="caution">
    <text evidence="3">The sequence shown here is derived from an EMBL/GenBank/DDBJ whole genome shotgun (WGS) entry which is preliminary data.</text>
</comment>
<reference evidence="3" key="1">
    <citation type="submission" date="2018-11" db="EMBL/GenBank/DDBJ databases">
        <authorList>
            <consortium name="Pathogen Informatics"/>
        </authorList>
    </citation>
    <scope>NUCLEOTIDE SEQUENCE</scope>
</reference>
<name>A0A3S5C8J8_9PLAT</name>
<dbReference type="AlphaFoldDB" id="A0A3S5C8J8"/>
<proteinExistence type="predicted"/>
<evidence type="ECO:0000313" key="3">
    <source>
        <dbReference type="EMBL" id="VEL42359.1"/>
    </source>
</evidence>
<evidence type="ECO:0000256" key="2">
    <source>
        <dbReference type="SAM" id="SignalP"/>
    </source>
</evidence>
<feature type="signal peptide" evidence="2">
    <location>
        <begin position="1"/>
        <end position="24"/>
    </location>
</feature>
<organism evidence="3 4">
    <name type="scientific">Protopolystoma xenopodis</name>
    <dbReference type="NCBI Taxonomy" id="117903"/>
    <lineage>
        <taxon>Eukaryota</taxon>
        <taxon>Metazoa</taxon>
        <taxon>Spiralia</taxon>
        <taxon>Lophotrochozoa</taxon>
        <taxon>Platyhelminthes</taxon>
        <taxon>Monogenea</taxon>
        <taxon>Polyopisthocotylea</taxon>
        <taxon>Polystomatidea</taxon>
        <taxon>Polystomatidae</taxon>
        <taxon>Protopolystoma</taxon>
    </lineage>
</organism>
<gene>
    <name evidence="3" type="ORF">PXEA_LOCUS35799</name>
</gene>
<keyword evidence="4" id="KW-1185">Reference proteome</keyword>
<dbReference type="EMBL" id="CAAALY010274020">
    <property type="protein sequence ID" value="VEL42359.1"/>
    <property type="molecule type" value="Genomic_DNA"/>
</dbReference>
<feature type="region of interest" description="Disordered" evidence="1">
    <location>
        <begin position="43"/>
        <end position="67"/>
    </location>
</feature>
<evidence type="ECO:0000256" key="1">
    <source>
        <dbReference type="SAM" id="MobiDB-lite"/>
    </source>
</evidence>
<accession>A0A3S5C8J8</accession>
<sequence>MLLNTLSVSIKLLVLSTLLEVCHFSQFERKSTDLERLHRPRDARALSAEDSAHKDLSSGSGRKSASNDYSAVCHLQLECAQNQLARHRIRVPVKSARGPPGPPGPQGERGPQGPVGPAGPKGD</sequence>
<protein>
    <recommendedName>
        <fullName evidence="5">Fibrillar collagen NC1 domain-containing protein</fullName>
    </recommendedName>
</protein>
<keyword evidence="2" id="KW-0732">Signal</keyword>
<evidence type="ECO:0008006" key="5">
    <source>
        <dbReference type="Google" id="ProtNLM"/>
    </source>
</evidence>
<feature type="chain" id="PRO_5018554679" description="Fibrillar collagen NC1 domain-containing protein" evidence="2">
    <location>
        <begin position="25"/>
        <end position="123"/>
    </location>
</feature>
<feature type="compositionally biased region" description="Polar residues" evidence="1">
    <location>
        <begin position="57"/>
        <end position="67"/>
    </location>
</feature>
<feature type="region of interest" description="Disordered" evidence="1">
    <location>
        <begin position="88"/>
        <end position="123"/>
    </location>
</feature>
<dbReference type="Proteomes" id="UP000784294">
    <property type="component" value="Unassembled WGS sequence"/>
</dbReference>